<dbReference type="Proteomes" id="UP000775686">
    <property type="component" value="Unassembled WGS sequence"/>
</dbReference>
<name>A0ABS2ED15_9FIRM</name>
<keyword evidence="2" id="KW-1185">Reference proteome</keyword>
<dbReference type="SUPFAM" id="SSF47336">
    <property type="entry name" value="ACP-like"/>
    <property type="match status" value="1"/>
</dbReference>
<dbReference type="EMBL" id="JACJKH010000001">
    <property type="protein sequence ID" value="MBM6742873.1"/>
    <property type="molecule type" value="Genomic_DNA"/>
</dbReference>
<organism evidence="1 2">
    <name type="scientific">Drancourtella massiliensis</name>
    <dbReference type="NCBI Taxonomy" id="1632013"/>
    <lineage>
        <taxon>Bacteria</taxon>
        <taxon>Bacillati</taxon>
        <taxon>Bacillota</taxon>
        <taxon>Clostridia</taxon>
        <taxon>Eubacteriales</taxon>
        <taxon>Oscillospiraceae</taxon>
        <taxon>Drancourtella</taxon>
    </lineage>
</organism>
<dbReference type="InterPro" id="IPR036736">
    <property type="entry name" value="ACP-like_sf"/>
</dbReference>
<dbReference type="Gene3D" id="1.10.1200.10">
    <property type="entry name" value="ACP-like"/>
    <property type="match status" value="1"/>
</dbReference>
<sequence>MSNLEKYQKIFMDLFQVEKEELNESFSFAGEERWDSVTHLSLIAELEDTFGIMFETDDILNYGSYLNGINILKKYGVEF</sequence>
<reference evidence="1 2" key="1">
    <citation type="journal article" date="2021" name="Sci. Rep.">
        <title>The distribution of antibiotic resistance genes in chicken gut microbiota commensals.</title>
        <authorList>
            <person name="Juricova H."/>
            <person name="Matiasovicova J."/>
            <person name="Kubasova T."/>
            <person name="Cejkova D."/>
            <person name="Rychlik I."/>
        </authorList>
    </citation>
    <scope>NUCLEOTIDE SEQUENCE [LARGE SCALE GENOMIC DNA]</scope>
    <source>
        <strain evidence="1 2">An770</strain>
    </source>
</reference>
<comment type="caution">
    <text evidence="1">The sequence shown here is derived from an EMBL/GenBank/DDBJ whole genome shotgun (WGS) entry which is preliminary data.</text>
</comment>
<gene>
    <name evidence="1" type="ORF">H6A32_00865</name>
</gene>
<proteinExistence type="predicted"/>
<evidence type="ECO:0000313" key="1">
    <source>
        <dbReference type="EMBL" id="MBM6742873.1"/>
    </source>
</evidence>
<accession>A0ABS2ED15</accession>
<protein>
    <submittedName>
        <fullName evidence="1">Acyl carrier protein</fullName>
    </submittedName>
</protein>
<dbReference type="RefSeq" id="WP_204863530.1">
    <property type="nucleotide sequence ID" value="NZ_JACJKH010000001.1"/>
</dbReference>
<evidence type="ECO:0000313" key="2">
    <source>
        <dbReference type="Proteomes" id="UP000775686"/>
    </source>
</evidence>